<dbReference type="EMBL" id="FMBM01000002">
    <property type="protein sequence ID" value="SCC82405.1"/>
    <property type="molecule type" value="Genomic_DNA"/>
</dbReference>
<evidence type="ECO:0000256" key="5">
    <source>
        <dbReference type="ARBA" id="ARBA00022989"/>
    </source>
</evidence>
<feature type="transmembrane region" description="Helical" evidence="7">
    <location>
        <begin position="274"/>
        <end position="293"/>
    </location>
</feature>
<feature type="transmembrane region" description="Helical" evidence="7">
    <location>
        <begin position="151"/>
        <end position="170"/>
    </location>
</feature>
<feature type="transmembrane region" description="Helical" evidence="7">
    <location>
        <begin position="299"/>
        <end position="321"/>
    </location>
</feature>
<feature type="transmembrane region" description="Helical" evidence="7">
    <location>
        <begin position="176"/>
        <end position="195"/>
    </location>
</feature>
<dbReference type="EMBL" id="LJSX01000007">
    <property type="protein sequence ID" value="KPQ11498.1"/>
    <property type="molecule type" value="Genomic_DNA"/>
</dbReference>
<evidence type="ECO:0000259" key="8">
    <source>
        <dbReference type="Pfam" id="PF01757"/>
    </source>
</evidence>
<keyword evidence="10" id="KW-0012">Acyltransferase</keyword>
<sequence>MKRIEEIYWLRFYGALAVFTFHLIDRIELYYLEHTALDLLRIPSALGTPIFIFISIFLFSLRYGRDVPNDFLVTRLKYIMLPYFVYGIIYSTAEYIRVSLSGLEVSYIAYLREYLLFAGWHGYFLIVAMQFYIFFWAYNRFRLWTWLPSERWLIPASLISMAWWGFFRWYDIAPPGYLHWIAPLGWVYLFFLAVLMARHYPDIRTNRLLATFSQPIWLIAILVLLVSMTFLHAIEYSSKEAWVIPLFSFALLFAMPRLLGIVAPLLVRKVNEASFVIYLAHPLFFSAVDLVGWNVGLPLWLYVIALIVAGMGGSIMLSHIVNRADWSAMLLGRRLRVA</sequence>
<reference evidence="9 11" key="1">
    <citation type="submission" date="2015-09" db="EMBL/GenBank/DDBJ databases">
        <title>Identification and resolution of microdiversity through metagenomic sequencing of parallel consortia.</title>
        <authorList>
            <person name="Nelson W.C."/>
            <person name="Romine M.F."/>
            <person name="Lindemann S.R."/>
        </authorList>
    </citation>
    <scope>NUCLEOTIDE SEQUENCE [LARGE SCALE GENOMIC DNA]</scope>
    <source>
        <strain evidence="9">HL-109</strain>
    </source>
</reference>
<evidence type="ECO:0000256" key="7">
    <source>
        <dbReference type="SAM" id="Phobius"/>
    </source>
</evidence>
<feature type="domain" description="Acyltransferase 3" evidence="8">
    <location>
        <begin position="6"/>
        <end position="318"/>
    </location>
</feature>
<feature type="transmembrane region" description="Helical" evidence="7">
    <location>
        <begin position="7"/>
        <end position="24"/>
    </location>
</feature>
<dbReference type="Proteomes" id="UP000050497">
    <property type="component" value="Unassembled WGS sequence"/>
</dbReference>
<evidence type="ECO:0000313" key="12">
    <source>
        <dbReference type="Proteomes" id="UP000182800"/>
    </source>
</evidence>
<evidence type="ECO:0000256" key="1">
    <source>
        <dbReference type="ARBA" id="ARBA00004651"/>
    </source>
</evidence>
<evidence type="ECO:0000256" key="4">
    <source>
        <dbReference type="ARBA" id="ARBA00022692"/>
    </source>
</evidence>
<evidence type="ECO:0000256" key="6">
    <source>
        <dbReference type="ARBA" id="ARBA00023136"/>
    </source>
</evidence>
<keyword evidence="12" id="KW-1185">Reference proteome</keyword>
<dbReference type="AlphaFoldDB" id="A0A0N8KEJ3"/>
<evidence type="ECO:0000313" key="9">
    <source>
        <dbReference type="EMBL" id="KPQ11498.1"/>
    </source>
</evidence>
<dbReference type="PANTHER" id="PTHR40074">
    <property type="entry name" value="O-ACETYLTRANSFERASE WECH"/>
    <property type="match status" value="1"/>
</dbReference>
<accession>A0A0N8KEJ3</accession>
<evidence type="ECO:0000313" key="11">
    <source>
        <dbReference type="Proteomes" id="UP000050497"/>
    </source>
</evidence>
<evidence type="ECO:0000256" key="3">
    <source>
        <dbReference type="ARBA" id="ARBA00022475"/>
    </source>
</evidence>
<keyword evidence="6 7" id="KW-0472">Membrane</keyword>
<keyword evidence="3" id="KW-1003">Cell membrane</keyword>
<comment type="similarity">
    <text evidence="2">Belongs to the acyltransferase 3 family.</text>
</comment>
<dbReference type="RefSeq" id="WP_074445901.1">
    <property type="nucleotide sequence ID" value="NZ_FMBM01000002.1"/>
</dbReference>
<feature type="transmembrane region" description="Helical" evidence="7">
    <location>
        <begin position="216"/>
        <end position="234"/>
    </location>
</feature>
<keyword evidence="10" id="KW-0808">Transferase</keyword>
<dbReference type="OrthoDB" id="65129at2"/>
<name>A0A0N8KEJ3_9HYPH</name>
<feature type="transmembrane region" description="Helical" evidence="7">
    <location>
        <begin position="116"/>
        <end position="139"/>
    </location>
</feature>
<feature type="transmembrane region" description="Helical" evidence="7">
    <location>
        <begin position="76"/>
        <end position="96"/>
    </location>
</feature>
<dbReference type="PATRIC" id="fig|1653334.4.peg.2315"/>
<keyword evidence="4 7" id="KW-0812">Transmembrane</keyword>
<dbReference type="InterPro" id="IPR002656">
    <property type="entry name" value="Acyl_transf_3_dom"/>
</dbReference>
<comment type="subcellular location">
    <subcellularLocation>
        <location evidence="1">Cell membrane</location>
        <topology evidence="1">Multi-pass membrane protein</topology>
    </subcellularLocation>
</comment>
<dbReference type="Pfam" id="PF01757">
    <property type="entry name" value="Acyl_transf_3"/>
    <property type="match status" value="1"/>
</dbReference>
<dbReference type="GO" id="GO:0005886">
    <property type="term" value="C:plasma membrane"/>
    <property type="evidence" value="ECO:0007669"/>
    <property type="project" value="UniProtKB-SubCell"/>
</dbReference>
<feature type="transmembrane region" description="Helical" evidence="7">
    <location>
        <begin position="246"/>
        <end position="267"/>
    </location>
</feature>
<feature type="transmembrane region" description="Helical" evidence="7">
    <location>
        <begin position="44"/>
        <end position="64"/>
    </location>
</feature>
<reference evidence="10 12" key="2">
    <citation type="submission" date="2016-08" db="EMBL/GenBank/DDBJ databases">
        <authorList>
            <person name="Varghese N."/>
            <person name="Submissions Spin"/>
        </authorList>
    </citation>
    <scope>NUCLEOTIDE SEQUENCE [LARGE SCALE GENOMIC DNA]</scope>
    <source>
        <strain evidence="10 12">HL-109</strain>
    </source>
</reference>
<protein>
    <submittedName>
        <fullName evidence="10">Membrane-bound acyltransferase YfiQ, involved in biofilm formation</fullName>
    </submittedName>
    <submittedName>
        <fullName evidence="9">Protein involved in polysaccharide intercellular adhesin (PIA) synthesis/biofilm formation</fullName>
    </submittedName>
</protein>
<proteinExistence type="inferred from homology"/>
<gene>
    <name evidence="10" type="ORF">GA0071312_3396</name>
    <name evidence="9" type="ORF">HLUCCO17_06215</name>
</gene>
<keyword evidence="5 7" id="KW-1133">Transmembrane helix</keyword>
<dbReference type="GO" id="GO:0009246">
    <property type="term" value="P:enterobacterial common antigen biosynthetic process"/>
    <property type="evidence" value="ECO:0007669"/>
    <property type="project" value="TreeGrafter"/>
</dbReference>
<dbReference type="PANTHER" id="PTHR40074:SF2">
    <property type="entry name" value="O-ACETYLTRANSFERASE WECH"/>
    <property type="match status" value="1"/>
</dbReference>
<evidence type="ECO:0000313" key="10">
    <source>
        <dbReference type="EMBL" id="SCC82405.1"/>
    </source>
</evidence>
<comment type="caution">
    <text evidence="9">The sequence shown here is derived from an EMBL/GenBank/DDBJ whole genome shotgun (WGS) entry which is preliminary data.</text>
</comment>
<dbReference type="GO" id="GO:0016413">
    <property type="term" value="F:O-acetyltransferase activity"/>
    <property type="evidence" value="ECO:0007669"/>
    <property type="project" value="TreeGrafter"/>
</dbReference>
<evidence type="ECO:0000256" key="2">
    <source>
        <dbReference type="ARBA" id="ARBA00007400"/>
    </source>
</evidence>
<dbReference type="Proteomes" id="UP000182800">
    <property type="component" value="Unassembled WGS sequence"/>
</dbReference>
<organism evidence="9 11">
    <name type="scientific">Saliniramus fredricksonii</name>
    <dbReference type="NCBI Taxonomy" id="1653334"/>
    <lineage>
        <taxon>Bacteria</taxon>
        <taxon>Pseudomonadati</taxon>
        <taxon>Pseudomonadota</taxon>
        <taxon>Alphaproteobacteria</taxon>
        <taxon>Hyphomicrobiales</taxon>
        <taxon>Salinarimonadaceae</taxon>
        <taxon>Saliniramus</taxon>
    </lineage>
</organism>